<dbReference type="EMBL" id="JACHJV010000001">
    <property type="protein sequence ID" value="MBB4921174.1"/>
    <property type="molecule type" value="Genomic_DNA"/>
</dbReference>
<evidence type="ECO:0000256" key="1">
    <source>
        <dbReference type="SAM" id="MobiDB-lite"/>
    </source>
</evidence>
<keyword evidence="3" id="KW-1185">Reference proteome</keyword>
<name>A0A7W7QWS4_KITKI</name>
<organism evidence="2 3">
    <name type="scientific">Kitasatospora kifunensis</name>
    <name type="common">Streptomyces kifunensis</name>
    <dbReference type="NCBI Taxonomy" id="58351"/>
    <lineage>
        <taxon>Bacteria</taxon>
        <taxon>Bacillati</taxon>
        <taxon>Actinomycetota</taxon>
        <taxon>Actinomycetes</taxon>
        <taxon>Kitasatosporales</taxon>
        <taxon>Streptomycetaceae</taxon>
        <taxon>Kitasatospora</taxon>
    </lineage>
</organism>
<proteinExistence type="predicted"/>
<dbReference type="AlphaFoldDB" id="A0A7W7QWS4"/>
<dbReference type="Proteomes" id="UP000540506">
    <property type="component" value="Unassembled WGS sequence"/>
</dbReference>
<evidence type="ECO:0000313" key="2">
    <source>
        <dbReference type="EMBL" id="MBB4921174.1"/>
    </source>
</evidence>
<sequence>MTMEQVGASSRFQAGVLAGELGLTDPPQDSTA</sequence>
<comment type="caution">
    <text evidence="2">The sequence shown here is derived from an EMBL/GenBank/DDBJ whole genome shotgun (WGS) entry which is preliminary data.</text>
</comment>
<reference evidence="2 3" key="1">
    <citation type="submission" date="2020-08" db="EMBL/GenBank/DDBJ databases">
        <title>Sequencing the genomes of 1000 actinobacteria strains.</title>
        <authorList>
            <person name="Klenk H.-P."/>
        </authorList>
    </citation>
    <scope>NUCLEOTIDE SEQUENCE [LARGE SCALE GENOMIC DNA]</scope>
    <source>
        <strain evidence="2 3">DSM 41654</strain>
    </source>
</reference>
<evidence type="ECO:0000313" key="3">
    <source>
        <dbReference type="Proteomes" id="UP000540506"/>
    </source>
</evidence>
<gene>
    <name evidence="2" type="ORF">FHR34_000167</name>
</gene>
<protein>
    <submittedName>
        <fullName evidence="2">Uncharacterized protein</fullName>
    </submittedName>
</protein>
<accession>A0A7W7QWS4</accession>
<feature type="region of interest" description="Disordered" evidence="1">
    <location>
        <begin position="1"/>
        <end position="32"/>
    </location>
</feature>